<name>A0A0R0A5U9_9GAMM</name>
<evidence type="ECO:0008006" key="3">
    <source>
        <dbReference type="Google" id="ProtNLM"/>
    </source>
</evidence>
<gene>
    <name evidence="1" type="ORF">ARC78_01215</name>
</gene>
<evidence type="ECO:0000313" key="1">
    <source>
        <dbReference type="EMBL" id="KRG40512.1"/>
    </source>
</evidence>
<dbReference type="Gene3D" id="3.30.70.120">
    <property type="match status" value="1"/>
</dbReference>
<dbReference type="Pfam" id="PF11582">
    <property type="entry name" value="DUF3240"/>
    <property type="match status" value="1"/>
</dbReference>
<proteinExistence type="predicted"/>
<dbReference type="AlphaFoldDB" id="A0A0R0A5U9"/>
<dbReference type="Proteomes" id="UP000050836">
    <property type="component" value="Unassembled WGS sequence"/>
</dbReference>
<dbReference type="InterPro" id="IPR021634">
    <property type="entry name" value="DUF3240"/>
</dbReference>
<comment type="caution">
    <text evidence="1">The sequence shown here is derived from an EMBL/GenBank/DDBJ whole genome shotgun (WGS) entry which is preliminary data.</text>
</comment>
<organism evidence="1 2">
    <name type="scientific">Stenotrophomonas pictorum JCM 9942</name>
    <dbReference type="NCBI Taxonomy" id="1236960"/>
    <lineage>
        <taxon>Bacteria</taxon>
        <taxon>Pseudomonadati</taxon>
        <taxon>Pseudomonadota</taxon>
        <taxon>Gammaproteobacteria</taxon>
        <taxon>Lysobacterales</taxon>
        <taxon>Lysobacteraceae</taxon>
        <taxon>Stenotrophomonas</taxon>
    </lineage>
</organism>
<dbReference type="OrthoDB" id="9180928at2"/>
<evidence type="ECO:0000313" key="2">
    <source>
        <dbReference type="Proteomes" id="UP000050836"/>
    </source>
</evidence>
<reference evidence="1 2" key="1">
    <citation type="submission" date="2015-10" db="EMBL/GenBank/DDBJ databases">
        <title>Genome sequencing and analysis of members of genus Stenotrophomonas.</title>
        <authorList>
            <person name="Patil P.P."/>
            <person name="Midha S."/>
            <person name="Patil P.B."/>
        </authorList>
    </citation>
    <scope>NUCLEOTIDE SEQUENCE [LARGE SCALE GENOMIC DNA]</scope>
    <source>
        <strain evidence="1 2">JCM 9942</strain>
    </source>
</reference>
<dbReference type="EMBL" id="LLXS01000034">
    <property type="protein sequence ID" value="KRG40512.1"/>
    <property type="molecule type" value="Genomic_DNA"/>
</dbReference>
<accession>A0A0R0A5U9</accession>
<sequence>MMPRVRLCLTFPRSLEATISDVLIAAPGLPGFTLISVEGHGGDFVNASTAERVRGRMDQRVLWMLVDQEKHQQVLALLRATVVSNLVHWWLEPVLDGGQLA</sequence>
<keyword evidence="2" id="KW-1185">Reference proteome</keyword>
<dbReference type="InterPro" id="IPR015867">
    <property type="entry name" value="N-reg_PII/ATP_PRibTrfase_C"/>
</dbReference>
<protein>
    <recommendedName>
        <fullName evidence="3">DUF3240 domain-containing protein</fullName>
    </recommendedName>
</protein>